<gene>
    <name evidence="1" type="ORF">L2E82_12329</name>
</gene>
<reference evidence="1 2" key="2">
    <citation type="journal article" date="2022" name="Mol. Ecol. Resour.">
        <title>The genomes of chicory, endive, great burdock and yacon provide insights into Asteraceae paleo-polyploidization history and plant inulin production.</title>
        <authorList>
            <person name="Fan W."/>
            <person name="Wang S."/>
            <person name="Wang H."/>
            <person name="Wang A."/>
            <person name="Jiang F."/>
            <person name="Liu H."/>
            <person name="Zhao H."/>
            <person name="Xu D."/>
            <person name="Zhang Y."/>
        </authorList>
    </citation>
    <scope>NUCLEOTIDE SEQUENCE [LARGE SCALE GENOMIC DNA]</scope>
    <source>
        <strain evidence="2">cv. Punajuju</strain>
        <tissue evidence="1">Leaves</tissue>
    </source>
</reference>
<accession>A0ACB9GF91</accession>
<dbReference type="EMBL" id="CM042010">
    <property type="protein sequence ID" value="KAI3782289.1"/>
    <property type="molecule type" value="Genomic_DNA"/>
</dbReference>
<reference evidence="2" key="1">
    <citation type="journal article" date="2022" name="Mol. Ecol. Resour.">
        <title>The genomes of chicory, endive, great burdock and yacon provide insights into Asteraceae palaeo-polyploidization history and plant inulin production.</title>
        <authorList>
            <person name="Fan W."/>
            <person name="Wang S."/>
            <person name="Wang H."/>
            <person name="Wang A."/>
            <person name="Jiang F."/>
            <person name="Liu H."/>
            <person name="Zhao H."/>
            <person name="Xu D."/>
            <person name="Zhang Y."/>
        </authorList>
    </citation>
    <scope>NUCLEOTIDE SEQUENCE [LARGE SCALE GENOMIC DNA]</scope>
    <source>
        <strain evidence="2">cv. Punajuju</strain>
    </source>
</reference>
<evidence type="ECO:0000313" key="1">
    <source>
        <dbReference type="EMBL" id="KAI3782289.1"/>
    </source>
</evidence>
<protein>
    <submittedName>
        <fullName evidence="1">Uncharacterized protein</fullName>
    </submittedName>
</protein>
<sequence>MAAGCVNLGRLYTEEIEVGGIAGGGGWIGKVAALLDVGVDVPAMKQGRRRFRGRRMDVSATSPLPFLVFSPDIARKSIIQSTRKSIIQSTPLSPSATGGRTAAIAALWHSP</sequence>
<evidence type="ECO:0000313" key="2">
    <source>
        <dbReference type="Proteomes" id="UP001055811"/>
    </source>
</evidence>
<comment type="caution">
    <text evidence="1">The sequence shown here is derived from an EMBL/GenBank/DDBJ whole genome shotgun (WGS) entry which is preliminary data.</text>
</comment>
<keyword evidence="2" id="KW-1185">Reference proteome</keyword>
<proteinExistence type="predicted"/>
<organism evidence="1 2">
    <name type="scientific">Cichorium intybus</name>
    <name type="common">Chicory</name>
    <dbReference type="NCBI Taxonomy" id="13427"/>
    <lineage>
        <taxon>Eukaryota</taxon>
        <taxon>Viridiplantae</taxon>
        <taxon>Streptophyta</taxon>
        <taxon>Embryophyta</taxon>
        <taxon>Tracheophyta</taxon>
        <taxon>Spermatophyta</taxon>
        <taxon>Magnoliopsida</taxon>
        <taxon>eudicotyledons</taxon>
        <taxon>Gunneridae</taxon>
        <taxon>Pentapetalae</taxon>
        <taxon>asterids</taxon>
        <taxon>campanulids</taxon>
        <taxon>Asterales</taxon>
        <taxon>Asteraceae</taxon>
        <taxon>Cichorioideae</taxon>
        <taxon>Cichorieae</taxon>
        <taxon>Cichoriinae</taxon>
        <taxon>Cichorium</taxon>
    </lineage>
</organism>
<name>A0ACB9GF91_CICIN</name>
<dbReference type="Proteomes" id="UP001055811">
    <property type="component" value="Linkage Group LG02"/>
</dbReference>